<dbReference type="PRINTS" id="PR00793">
    <property type="entry name" value="PROAMNOPTASE"/>
</dbReference>
<gene>
    <name evidence="15" type="primary">pip</name>
    <name evidence="15" type="ORF">DXX94_10225</name>
</gene>
<dbReference type="Proteomes" id="UP000256899">
    <property type="component" value="Unassembled WGS sequence"/>
</dbReference>
<evidence type="ECO:0000256" key="7">
    <source>
        <dbReference type="ARBA" id="ARBA00022490"/>
    </source>
</evidence>
<evidence type="ECO:0000256" key="9">
    <source>
        <dbReference type="ARBA" id="ARBA00022801"/>
    </source>
</evidence>
<feature type="active site" evidence="12">
    <location>
        <position position="267"/>
    </location>
</feature>
<organism evidence="15 16">
    <name type="scientific">Thalassotalea euphylliae</name>
    <dbReference type="NCBI Taxonomy" id="1655234"/>
    <lineage>
        <taxon>Bacteria</taxon>
        <taxon>Pseudomonadati</taxon>
        <taxon>Pseudomonadota</taxon>
        <taxon>Gammaproteobacteria</taxon>
        <taxon>Alteromonadales</taxon>
        <taxon>Colwelliaceae</taxon>
        <taxon>Thalassotalea</taxon>
    </lineage>
</organism>
<accession>A0A3E0U2A4</accession>
<keyword evidence="16" id="KW-1185">Reference proteome</keyword>
<dbReference type="PIRSF" id="PIRSF006431">
    <property type="entry name" value="Pept_S33"/>
    <property type="match status" value="1"/>
</dbReference>
<dbReference type="InterPro" id="IPR000073">
    <property type="entry name" value="AB_hydrolase_1"/>
</dbReference>
<dbReference type="InterPro" id="IPR005944">
    <property type="entry name" value="Pro_iminopeptidase"/>
</dbReference>
<evidence type="ECO:0000256" key="6">
    <source>
        <dbReference type="ARBA" id="ARBA00022438"/>
    </source>
</evidence>
<feature type="active site" description="Nucleophile" evidence="12">
    <location>
        <position position="111"/>
    </location>
</feature>
<evidence type="ECO:0000256" key="3">
    <source>
        <dbReference type="ARBA" id="ARBA00010088"/>
    </source>
</evidence>
<dbReference type="InterPro" id="IPR029058">
    <property type="entry name" value="AB_hydrolase_fold"/>
</dbReference>
<dbReference type="Pfam" id="PF00561">
    <property type="entry name" value="Abhydrolase_1"/>
    <property type="match status" value="1"/>
</dbReference>
<feature type="active site" description="Proton donor" evidence="12">
    <location>
        <position position="295"/>
    </location>
</feature>
<evidence type="ECO:0000256" key="8">
    <source>
        <dbReference type="ARBA" id="ARBA00022670"/>
    </source>
</evidence>
<dbReference type="EC" id="3.4.11.5" evidence="4 11"/>
<dbReference type="NCBIfam" id="TIGR01249">
    <property type="entry name" value="pro_imino_pep_1"/>
    <property type="match status" value="1"/>
</dbReference>
<comment type="subcellular location">
    <subcellularLocation>
        <location evidence="2 11">Cytoplasm</location>
    </subcellularLocation>
</comment>
<dbReference type="Gene3D" id="3.40.50.1820">
    <property type="entry name" value="alpha/beta hydrolase"/>
    <property type="match status" value="1"/>
</dbReference>
<dbReference type="GO" id="GO:0005737">
    <property type="term" value="C:cytoplasm"/>
    <property type="evidence" value="ECO:0007669"/>
    <property type="project" value="UniProtKB-SubCell"/>
</dbReference>
<comment type="catalytic activity">
    <reaction evidence="1 11 13">
        <text>Release of N-terminal proline from a peptide.</text>
        <dbReference type="EC" id="3.4.11.5"/>
    </reaction>
</comment>
<keyword evidence="7 11" id="KW-0963">Cytoplasm</keyword>
<evidence type="ECO:0000313" key="15">
    <source>
        <dbReference type="EMBL" id="REL31058.1"/>
    </source>
</evidence>
<dbReference type="GO" id="GO:0006508">
    <property type="term" value="P:proteolysis"/>
    <property type="evidence" value="ECO:0007669"/>
    <property type="project" value="UniProtKB-KW"/>
</dbReference>
<feature type="domain" description="AB hydrolase-1" evidence="14">
    <location>
        <begin position="37"/>
        <end position="299"/>
    </location>
</feature>
<evidence type="ECO:0000259" key="14">
    <source>
        <dbReference type="Pfam" id="PF00561"/>
    </source>
</evidence>
<evidence type="ECO:0000256" key="2">
    <source>
        <dbReference type="ARBA" id="ARBA00004496"/>
    </source>
</evidence>
<sequence>MSRILFPKISPFSQEWLAVDDHHQLYVEQSGNINGTPVVYLHGGPGAGCSENYRRYFDPEKYRIILFDQRGCGRSKPSPSIEQNSLAHLVNDIEHIRQHLSIDKMLLCGGSWGTTLAIAYGIAHPSKILAFILRGIFLGTQPELDWLYQANGAAKFFPEYYQEFVDLLPEEYRANPLAGYQQLLASDNELAVAAASKAWYFWELRLSSIEHHPIDKSHISDQHQALCMAIISAHFFAQFSQTPGQYLLDSIDRIKHLPAILLHGRYDMVCQLDVAYQLAEQWQNAQLQILPCAGHSGFESQTIDAFCKATDTMAAFLDEQKQR</sequence>
<proteinExistence type="inferred from homology"/>
<keyword evidence="9 11" id="KW-0378">Hydrolase</keyword>
<evidence type="ECO:0000256" key="10">
    <source>
        <dbReference type="ARBA" id="ARBA00029605"/>
    </source>
</evidence>
<name>A0A3E0U2A4_9GAMM</name>
<dbReference type="PANTHER" id="PTHR43722">
    <property type="entry name" value="PROLINE IMINOPEPTIDASE"/>
    <property type="match status" value="1"/>
</dbReference>
<comment type="similarity">
    <text evidence="3 11 13">Belongs to the peptidase S33 family.</text>
</comment>
<dbReference type="EMBL" id="QUOT01000001">
    <property type="protein sequence ID" value="REL31058.1"/>
    <property type="molecule type" value="Genomic_DNA"/>
</dbReference>
<keyword evidence="8 11" id="KW-0645">Protease</keyword>
<dbReference type="RefSeq" id="WP_116015615.1">
    <property type="nucleotide sequence ID" value="NZ_QUOT01000001.1"/>
</dbReference>
<evidence type="ECO:0000256" key="5">
    <source>
        <dbReference type="ARBA" id="ARBA00021843"/>
    </source>
</evidence>
<evidence type="ECO:0000313" key="16">
    <source>
        <dbReference type="Proteomes" id="UP000256899"/>
    </source>
</evidence>
<comment type="caution">
    <text evidence="15">The sequence shown here is derived from an EMBL/GenBank/DDBJ whole genome shotgun (WGS) entry which is preliminary data.</text>
</comment>
<dbReference type="PANTHER" id="PTHR43722:SF1">
    <property type="entry name" value="PROLINE IMINOPEPTIDASE"/>
    <property type="match status" value="1"/>
</dbReference>
<evidence type="ECO:0000256" key="12">
    <source>
        <dbReference type="PIRSR" id="PIRSR006431-1"/>
    </source>
</evidence>
<evidence type="ECO:0000256" key="1">
    <source>
        <dbReference type="ARBA" id="ARBA00001585"/>
    </source>
</evidence>
<dbReference type="InterPro" id="IPR002410">
    <property type="entry name" value="Peptidase_S33"/>
</dbReference>
<protein>
    <recommendedName>
        <fullName evidence="5 11">Proline iminopeptidase</fullName>
        <shortName evidence="11">PIP</shortName>
        <ecNumber evidence="4 11">3.4.11.5</ecNumber>
    </recommendedName>
    <alternativeName>
        <fullName evidence="10 11">Prolyl aminopeptidase</fullName>
    </alternativeName>
</protein>
<dbReference type="GO" id="GO:0004177">
    <property type="term" value="F:aminopeptidase activity"/>
    <property type="evidence" value="ECO:0007669"/>
    <property type="project" value="UniProtKB-UniRule"/>
</dbReference>
<keyword evidence="6 11" id="KW-0031">Aminopeptidase</keyword>
<evidence type="ECO:0000256" key="13">
    <source>
        <dbReference type="RuleBase" id="RU003421"/>
    </source>
</evidence>
<dbReference type="AlphaFoldDB" id="A0A3E0U2A4"/>
<evidence type="ECO:0000256" key="4">
    <source>
        <dbReference type="ARBA" id="ARBA00012568"/>
    </source>
</evidence>
<reference evidence="16" key="1">
    <citation type="submission" date="2018-08" db="EMBL/GenBank/DDBJ databases">
        <title>Thalassotalea euphylliae genome.</title>
        <authorList>
            <person name="Summers S."/>
            <person name="Rice S.A."/>
            <person name="Freckelton M.L."/>
            <person name="Nedved B.T."/>
            <person name="Hadfield M.G."/>
        </authorList>
    </citation>
    <scope>NUCLEOTIDE SEQUENCE [LARGE SCALE GENOMIC DNA]</scope>
    <source>
        <strain evidence="16">H3</strain>
    </source>
</reference>
<dbReference type="SUPFAM" id="SSF53474">
    <property type="entry name" value="alpha/beta-Hydrolases"/>
    <property type="match status" value="1"/>
</dbReference>
<evidence type="ECO:0000256" key="11">
    <source>
        <dbReference type="PIRNR" id="PIRNR006431"/>
    </source>
</evidence>